<protein>
    <submittedName>
        <fullName evidence="1">Uncharacterized protein</fullName>
    </submittedName>
</protein>
<organism evidence="1">
    <name type="scientific">bioreactor metagenome</name>
    <dbReference type="NCBI Taxonomy" id="1076179"/>
    <lineage>
        <taxon>unclassified sequences</taxon>
        <taxon>metagenomes</taxon>
        <taxon>ecological metagenomes</taxon>
    </lineage>
</organism>
<dbReference type="EMBL" id="VSSQ01084076">
    <property type="protein sequence ID" value="MPN32204.1"/>
    <property type="molecule type" value="Genomic_DNA"/>
</dbReference>
<reference evidence="1" key="1">
    <citation type="submission" date="2019-08" db="EMBL/GenBank/DDBJ databases">
        <authorList>
            <person name="Kucharzyk K."/>
            <person name="Murdoch R.W."/>
            <person name="Higgins S."/>
            <person name="Loffler F."/>
        </authorList>
    </citation>
    <scope>NUCLEOTIDE SEQUENCE</scope>
</reference>
<sequence>MIKACGYVSEKELEKAIGQADFLISIGNEISEMIPSKIFMYMATGKPIVHFYSQSNDVCISYFKKYPAALLLNQHEKVELNAIRLLEFLRSQRGKRIPYELIEKTFHENTPQYSIEHIIKAIEINK</sequence>
<accession>A0A645H7F3</accession>
<dbReference type="Gene3D" id="3.40.50.2000">
    <property type="entry name" value="Glycogen Phosphorylase B"/>
    <property type="match status" value="1"/>
</dbReference>
<comment type="caution">
    <text evidence="1">The sequence shown here is derived from an EMBL/GenBank/DDBJ whole genome shotgun (WGS) entry which is preliminary data.</text>
</comment>
<gene>
    <name evidence="1" type="ORF">SDC9_179680</name>
</gene>
<proteinExistence type="predicted"/>
<dbReference type="AlphaFoldDB" id="A0A645H7F3"/>
<evidence type="ECO:0000313" key="1">
    <source>
        <dbReference type="EMBL" id="MPN32204.1"/>
    </source>
</evidence>
<name>A0A645H7F3_9ZZZZ</name>